<dbReference type="KEGG" id="ppel:H6H00_19395"/>
<dbReference type="PROSITE" id="PS50045">
    <property type="entry name" value="SIGMA54_INTERACT_4"/>
    <property type="match status" value="1"/>
</dbReference>
<proteinExistence type="predicted"/>
<dbReference type="AlphaFoldDB" id="A0A7G7MC86"/>
<dbReference type="Pfam" id="PF25601">
    <property type="entry name" value="AAA_lid_14"/>
    <property type="match status" value="1"/>
</dbReference>
<keyword evidence="2" id="KW-0067">ATP-binding</keyword>
<dbReference type="InterPro" id="IPR027417">
    <property type="entry name" value="P-loop_NTPase"/>
</dbReference>
<keyword evidence="5" id="KW-0804">Transcription</keyword>
<evidence type="ECO:0000256" key="1">
    <source>
        <dbReference type="ARBA" id="ARBA00022741"/>
    </source>
</evidence>
<organism evidence="7 8">
    <name type="scientific">Pseudonocardia petroleophila</name>
    <dbReference type="NCBI Taxonomy" id="37331"/>
    <lineage>
        <taxon>Bacteria</taxon>
        <taxon>Bacillati</taxon>
        <taxon>Actinomycetota</taxon>
        <taxon>Actinomycetes</taxon>
        <taxon>Pseudonocardiales</taxon>
        <taxon>Pseudonocardiaceae</taxon>
        <taxon>Pseudonocardia</taxon>
    </lineage>
</organism>
<dbReference type="GO" id="GO:0043565">
    <property type="term" value="F:sequence-specific DNA binding"/>
    <property type="evidence" value="ECO:0007669"/>
    <property type="project" value="InterPro"/>
</dbReference>
<dbReference type="Pfam" id="PF01590">
    <property type="entry name" value="GAF"/>
    <property type="match status" value="1"/>
</dbReference>
<keyword evidence="3" id="KW-0805">Transcription regulation</keyword>
<sequence length="578" mass="62341">MTILQHAVAHEREAFLDGLAPCTMRPEIAVSWRRCSYLDVPVDAMMPRYAPDFDHEAPLVRAARPVLDHVNERLGDLGISFLLTDASARILDRTSSNAHLLGRLDAVSAAEGFVFAEGEVGTNGVGTALELGRTVRVDGHEHYAGDLHEFTCVGVPIRSADRRLHGLLDVTCAADHDNSLVVYIAEQTAQQIEQRLWAQQSGAERALLDRFVAASRRVRHDFFVISERLLISSPRAAQLLDGTEQALVWEQVTRLLRTPDVSEAELELPDGRMVVMHGESMRDGGDEIGAIVEIREAPRPEGSTGGGRGRPATLPGLVGADPAWLRACQAIAVRARDRVVVVSGEPGVGKTAVAEAVHRHFDGGGSLVVKDAESMTVDGPSAWMASLRSDLVGVPGTIVVRHVDGLSPAALRTLTSLLHGVHAQGWRCLVTAGTQTPPMTAGHDDQRCAVVALPPLRNRTNDIPALARSFAAPARLAPEVVSLLIRTPWPGNTRALRHAVDQAQTVARGSEVHVGDLPDDLRARAYRRRMSRFERAELTAIMDALSEAAGNKKAAASLLGISRSTLYRKLEAAGLNLT</sequence>
<evidence type="ECO:0000313" key="7">
    <source>
        <dbReference type="EMBL" id="QNG50397.1"/>
    </source>
</evidence>
<dbReference type="Gene3D" id="3.40.50.300">
    <property type="entry name" value="P-loop containing nucleotide triphosphate hydrolases"/>
    <property type="match status" value="1"/>
</dbReference>
<evidence type="ECO:0000256" key="5">
    <source>
        <dbReference type="ARBA" id="ARBA00023163"/>
    </source>
</evidence>
<feature type="domain" description="Sigma-54 factor interaction" evidence="6">
    <location>
        <begin position="451"/>
        <end position="505"/>
    </location>
</feature>
<dbReference type="InterPro" id="IPR002197">
    <property type="entry name" value="HTH_Fis"/>
</dbReference>
<dbReference type="SUPFAM" id="SSF46689">
    <property type="entry name" value="Homeodomain-like"/>
    <property type="match status" value="1"/>
</dbReference>
<dbReference type="PANTHER" id="PTHR32071">
    <property type="entry name" value="TRANSCRIPTIONAL REGULATORY PROTEIN"/>
    <property type="match status" value="1"/>
</dbReference>
<dbReference type="SUPFAM" id="SSF55781">
    <property type="entry name" value="GAF domain-like"/>
    <property type="match status" value="1"/>
</dbReference>
<dbReference type="PANTHER" id="PTHR32071:SF122">
    <property type="entry name" value="SIGMA FACTOR"/>
    <property type="match status" value="1"/>
</dbReference>
<protein>
    <submittedName>
        <fullName evidence="7">GAF domain-containing protein</fullName>
    </submittedName>
</protein>
<evidence type="ECO:0000259" key="6">
    <source>
        <dbReference type="PROSITE" id="PS50045"/>
    </source>
</evidence>
<gene>
    <name evidence="7" type="ORF">H6H00_19395</name>
</gene>
<evidence type="ECO:0000256" key="3">
    <source>
        <dbReference type="ARBA" id="ARBA00023015"/>
    </source>
</evidence>
<evidence type="ECO:0000256" key="4">
    <source>
        <dbReference type="ARBA" id="ARBA00023125"/>
    </source>
</evidence>
<keyword evidence="8" id="KW-1185">Reference proteome</keyword>
<evidence type="ECO:0000256" key="2">
    <source>
        <dbReference type="ARBA" id="ARBA00022840"/>
    </source>
</evidence>
<dbReference type="EMBL" id="CP060131">
    <property type="protein sequence ID" value="QNG50397.1"/>
    <property type="molecule type" value="Genomic_DNA"/>
</dbReference>
<dbReference type="RefSeq" id="WP_185717159.1">
    <property type="nucleotide sequence ID" value="NZ_BAAAWI010000001.1"/>
</dbReference>
<accession>A0A7G7MC86</accession>
<dbReference type="InterPro" id="IPR058031">
    <property type="entry name" value="AAA_lid_NorR"/>
</dbReference>
<dbReference type="GO" id="GO:0006355">
    <property type="term" value="P:regulation of DNA-templated transcription"/>
    <property type="evidence" value="ECO:0007669"/>
    <property type="project" value="InterPro"/>
</dbReference>
<evidence type="ECO:0000313" key="8">
    <source>
        <dbReference type="Proteomes" id="UP000515728"/>
    </source>
</evidence>
<dbReference type="InterPro" id="IPR009057">
    <property type="entry name" value="Homeodomain-like_sf"/>
</dbReference>
<dbReference type="Pfam" id="PF02954">
    <property type="entry name" value="HTH_8"/>
    <property type="match status" value="1"/>
</dbReference>
<keyword evidence="1" id="KW-0547">Nucleotide-binding</keyword>
<name>A0A7G7MC86_9PSEU</name>
<dbReference type="Proteomes" id="UP000515728">
    <property type="component" value="Chromosome"/>
</dbReference>
<dbReference type="Gene3D" id="3.30.450.40">
    <property type="match status" value="1"/>
</dbReference>
<dbReference type="InterPro" id="IPR003018">
    <property type="entry name" value="GAF"/>
</dbReference>
<dbReference type="InterPro" id="IPR002078">
    <property type="entry name" value="Sigma_54_int"/>
</dbReference>
<dbReference type="Gene3D" id="1.10.8.60">
    <property type="match status" value="1"/>
</dbReference>
<dbReference type="SUPFAM" id="SSF52540">
    <property type="entry name" value="P-loop containing nucleoside triphosphate hydrolases"/>
    <property type="match status" value="1"/>
</dbReference>
<reference evidence="7 8" key="1">
    <citation type="submission" date="2020-08" db="EMBL/GenBank/DDBJ databases">
        <authorList>
            <person name="Mo P."/>
        </authorList>
    </citation>
    <scope>NUCLEOTIDE SEQUENCE [LARGE SCALE GENOMIC DNA]</scope>
    <source>
        <strain evidence="7 8">CGMCC 4.1532</strain>
    </source>
</reference>
<dbReference type="InterPro" id="IPR029016">
    <property type="entry name" value="GAF-like_dom_sf"/>
</dbReference>
<dbReference type="PRINTS" id="PR01590">
    <property type="entry name" value="HTHFIS"/>
</dbReference>
<dbReference type="GO" id="GO:0005524">
    <property type="term" value="F:ATP binding"/>
    <property type="evidence" value="ECO:0007669"/>
    <property type="project" value="UniProtKB-KW"/>
</dbReference>
<dbReference type="Gene3D" id="1.10.10.60">
    <property type="entry name" value="Homeodomain-like"/>
    <property type="match status" value="1"/>
</dbReference>
<keyword evidence="4" id="KW-0238">DNA-binding</keyword>